<evidence type="ECO:0000256" key="3">
    <source>
        <dbReference type="SAM" id="Phobius"/>
    </source>
</evidence>
<dbReference type="Proteomes" id="UP000646827">
    <property type="component" value="Unassembled WGS sequence"/>
</dbReference>
<dbReference type="AlphaFoldDB" id="A0A8H7RZ23"/>
<evidence type="ECO:0000256" key="1">
    <source>
        <dbReference type="PROSITE-ProRule" id="PRU00175"/>
    </source>
</evidence>
<dbReference type="EMBL" id="JAEPRB010000175">
    <property type="protein sequence ID" value="KAG2219535.1"/>
    <property type="molecule type" value="Genomic_DNA"/>
</dbReference>
<dbReference type="Gene3D" id="3.30.40.10">
    <property type="entry name" value="Zinc/RING finger domain, C3HC4 (zinc finger)"/>
    <property type="match status" value="1"/>
</dbReference>
<dbReference type="CDD" id="cd16454">
    <property type="entry name" value="RING-H2_PA-TM-RING"/>
    <property type="match status" value="1"/>
</dbReference>
<keyword evidence="1" id="KW-0479">Metal-binding</keyword>
<sequence length="433" mass="48940">MNNTSPTTITRSNTAASVASAESSVEAIRNNNRNNNTNNNNNDAARSIRVTDANTDRPAHQTVRFFFLSGAWSRISQANRVLLVSNIFITFAQLVSIVTVLVISRNQYCDKPLNVFLIVYLIRSVLNSPLVLYHHLRSPNNNNNNNNTQEEQQRPTTTSAQDASTTNSTSTSSSSPSTRSSSPSSPQATAEINTSVEESSRRGWTDRIKSLLDIFGIVWFIIGSSFLFTSGQCIREAPSLFYTTLVWILLGYLLVLIPLFLCVSVIFCFPCVLVLMRTLRLGYASGLVTGATKEEIENVPVYKYKSSSNNDEQRQEQEQENNNNDNTSISTSSTTSTRTTARKRRRSIFRWLYLLRVKQKSDDDSERNYDPITITPIEDAVCPICISEYEDDDLICKLWCEHHFHKKCVESWFVINSSCPLCKRDFRQKQPDS</sequence>
<gene>
    <name evidence="5" type="ORF">INT45_003100</name>
</gene>
<dbReference type="InterPro" id="IPR013083">
    <property type="entry name" value="Znf_RING/FYVE/PHD"/>
</dbReference>
<dbReference type="PANTHER" id="PTHR46225:SF19">
    <property type="entry name" value="RING-TYPE DOMAIN-CONTAINING PROTEIN"/>
    <property type="match status" value="1"/>
</dbReference>
<organism evidence="5 6">
    <name type="scientific">Circinella minor</name>
    <dbReference type="NCBI Taxonomy" id="1195481"/>
    <lineage>
        <taxon>Eukaryota</taxon>
        <taxon>Fungi</taxon>
        <taxon>Fungi incertae sedis</taxon>
        <taxon>Mucoromycota</taxon>
        <taxon>Mucoromycotina</taxon>
        <taxon>Mucoromycetes</taxon>
        <taxon>Mucorales</taxon>
        <taxon>Lichtheimiaceae</taxon>
        <taxon>Circinella</taxon>
    </lineage>
</organism>
<evidence type="ECO:0000313" key="6">
    <source>
        <dbReference type="Proteomes" id="UP000646827"/>
    </source>
</evidence>
<dbReference type="SUPFAM" id="SSF57850">
    <property type="entry name" value="RING/U-box"/>
    <property type="match status" value="1"/>
</dbReference>
<dbReference type="OrthoDB" id="8062037at2759"/>
<feature type="region of interest" description="Disordered" evidence="2">
    <location>
        <begin position="305"/>
        <end position="341"/>
    </location>
</feature>
<comment type="caution">
    <text evidence="5">The sequence shown here is derived from an EMBL/GenBank/DDBJ whole genome shotgun (WGS) entry which is preliminary data.</text>
</comment>
<accession>A0A8H7RZ23</accession>
<feature type="compositionally biased region" description="Low complexity" evidence="2">
    <location>
        <begin position="320"/>
        <end position="339"/>
    </location>
</feature>
<feature type="transmembrane region" description="Helical" evidence="3">
    <location>
        <begin position="249"/>
        <end position="275"/>
    </location>
</feature>
<dbReference type="PROSITE" id="PS50089">
    <property type="entry name" value="ZF_RING_2"/>
    <property type="match status" value="1"/>
</dbReference>
<feature type="transmembrane region" description="Helical" evidence="3">
    <location>
        <begin position="115"/>
        <end position="133"/>
    </location>
</feature>
<keyword evidence="3" id="KW-1133">Transmembrane helix</keyword>
<keyword evidence="3" id="KW-0812">Transmembrane</keyword>
<feature type="transmembrane region" description="Helical" evidence="3">
    <location>
        <begin position="211"/>
        <end position="229"/>
    </location>
</feature>
<evidence type="ECO:0000313" key="5">
    <source>
        <dbReference type="EMBL" id="KAG2219535.1"/>
    </source>
</evidence>
<proteinExistence type="predicted"/>
<feature type="domain" description="RING-type" evidence="4">
    <location>
        <begin position="382"/>
        <end position="423"/>
    </location>
</feature>
<dbReference type="SMART" id="SM00184">
    <property type="entry name" value="RING"/>
    <property type="match status" value="1"/>
</dbReference>
<dbReference type="PANTHER" id="PTHR46225">
    <property type="entry name" value="C3H4 TYPE ZINC FINGER PROTEIN"/>
    <property type="match status" value="1"/>
</dbReference>
<keyword evidence="6" id="KW-1185">Reference proteome</keyword>
<feature type="compositionally biased region" description="Low complexity" evidence="2">
    <location>
        <begin position="155"/>
        <end position="190"/>
    </location>
</feature>
<evidence type="ECO:0000256" key="2">
    <source>
        <dbReference type="SAM" id="MobiDB-lite"/>
    </source>
</evidence>
<feature type="transmembrane region" description="Helical" evidence="3">
    <location>
        <begin position="81"/>
        <end position="103"/>
    </location>
</feature>
<keyword evidence="1" id="KW-0863">Zinc-finger</keyword>
<feature type="region of interest" description="Disordered" evidence="2">
    <location>
        <begin position="137"/>
        <end position="197"/>
    </location>
</feature>
<protein>
    <recommendedName>
        <fullName evidence="4">RING-type domain-containing protein</fullName>
    </recommendedName>
</protein>
<reference evidence="5 6" key="1">
    <citation type="submission" date="2020-12" db="EMBL/GenBank/DDBJ databases">
        <title>Metabolic potential, ecology and presence of endohyphal bacteria is reflected in genomic diversity of Mucoromycotina.</title>
        <authorList>
            <person name="Muszewska A."/>
            <person name="Okrasinska A."/>
            <person name="Steczkiewicz K."/>
            <person name="Drgas O."/>
            <person name="Orlowska M."/>
            <person name="Perlinska-Lenart U."/>
            <person name="Aleksandrzak-Piekarczyk T."/>
            <person name="Szatraj K."/>
            <person name="Zielenkiewicz U."/>
            <person name="Pilsyk S."/>
            <person name="Malc E."/>
            <person name="Mieczkowski P."/>
            <person name="Kruszewska J.S."/>
            <person name="Biernat P."/>
            <person name="Pawlowska J."/>
        </authorList>
    </citation>
    <scope>NUCLEOTIDE SEQUENCE [LARGE SCALE GENOMIC DNA]</scope>
    <source>
        <strain evidence="5 6">CBS 142.35</strain>
    </source>
</reference>
<dbReference type="GO" id="GO:0008270">
    <property type="term" value="F:zinc ion binding"/>
    <property type="evidence" value="ECO:0007669"/>
    <property type="project" value="UniProtKB-KW"/>
</dbReference>
<dbReference type="InterPro" id="IPR001841">
    <property type="entry name" value="Znf_RING"/>
</dbReference>
<evidence type="ECO:0000259" key="4">
    <source>
        <dbReference type="PROSITE" id="PS50089"/>
    </source>
</evidence>
<dbReference type="Pfam" id="PF13639">
    <property type="entry name" value="zf-RING_2"/>
    <property type="match status" value="1"/>
</dbReference>
<keyword evidence="1" id="KW-0862">Zinc</keyword>
<name>A0A8H7RZ23_9FUNG</name>
<keyword evidence="3" id="KW-0472">Membrane</keyword>